<dbReference type="InterPro" id="IPR040097">
    <property type="entry name" value="FAAL/FAAC"/>
</dbReference>
<dbReference type="InterPro" id="IPR045851">
    <property type="entry name" value="AMP-bd_C_sf"/>
</dbReference>
<dbReference type="Pfam" id="PF00109">
    <property type="entry name" value="ketoacyl-synt"/>
    <property type="match status" value="1"/>
</dbReference>
<dbReference type="SUPFAM" id="SSF47336">
    <property type="entry name" value="ACP-like"/>
    <property type="match status" value="1"/>
</dbReference>
<feature type="region of interest" description="Disordered" evidence="8">
    <location>
        <begin position="867"/>
        <end position="890"/>
    </location>
</feature>
<dbReference type="InterPro" id="IPR020807">
    <property type="entry name" value="PKS_DH"/>
</dbReference>
<dbReference type="InterPro" id="IPR049900">
    <property type="entry name" value="PKS_mFAS_DH"/>
</dbReference>
<keyword evidence="5" id="KW-0511">Multifunctional enzyme</keyword>
<dbReference type="Pfam" id="PF00550">
    <property type="entry name" value="PP-binding"/>
    <property type="match status" value="1"/>
</dbReference>
<dbReference type="Gene3D" id="3.40.50.720">
    <property type="entry name" value="NAD(P)-binding Rossmann-like Domain"/>
    <property type="match status" value="3"/>
</dbReference>
<dbReference type="GO" id="GO:0004312">
    <property type="term" value="F:fatty acid synthase activity"/>
    <property type="evidence" value="ECO:0007669"/>
    <property type="project" value="TreeGrafter"/>
</dbReference>
<dbReference type="Gene3D" id="1.10.1200.10">
    <property type="entry name" value="ACP-like"/>
    <property type="match status" value="1"/>
</dbReference>
<dbReference type="Gene3D" id="3.90.180.10">
    <property type="entry name" value="Medium-chain alcohol dehydrogenases, catalytic domain"/>
    <property type="match status" value="1"/>
</dbReference>
<dbReference type="SMART" id="SM00822">
    <property type="entry name" value="PKS_KR"/>
    <property type="match status" value="1"/>
</dbReference>
<feature type="domain" description="PKS/mFAS DH" evidence="11">
    <location>
        <begin position="1745"/>
        <end position="2085"/>
    </location>
</feature>
<dbReference type="InterPro" id="IPR001227">
    <property type="entry name" value="Ac_transferase_dom_sf"/>
</dbReference>
<dbReference type="SUPFAM" id="SSF51735">
    <property type="entry name" value="NAD(P)-binding Rossmann-fold domains"/>
    <property type="match status" value="3"/>
</dbReference>
<dbReference type="SMART" id="SM00829">
    <property type="entry name" value="PKS_ER"/>
    <property type="match status" value="1"/>
</dbReference>
<reference evidence="12" key="1">
    <citation type="submission" date="2014-11" db="EMBL/GenBank/DDBJ databases">
        <authorList>
            <person name="Otto D Thomas"/>
            <person name="Naeem Raeece"/>
        </authorList>
    </citation>
    <scope>NUCLEOTIDE SEQUENCE</scope>
</reference>
<dbReference type="GO" id="GO:0031177">
    <property type="term" value="F:phosphopantetheine binding"/>
    <property type="evidence" value="ECO:0007669"/>
    <property type="project" value="InterPro"/>
</dbReference>
<dbReference type="SUPFAM" id="SSF55048">
    <property type="entry name" value="Probable ACP-binding domain of malonyl-CoA ACP transacylase"/>
    <property type="match status" value="1"/>
</dbReference>
<dbReference type="Gene3D" id="3.30.300.30">
    <property type="match status" value="1"/>
</dbReference>
<proteinExistence type="predicted"/>
<dbReference type="InterPro" id="IPR049551">
    <property type="entry name" value="PKS_DH_C"/>
</dbReference>
<organism evidence="12">
    <name type="scientific">Chromera velia CCMP2878</name>
    <dbReference type="NCBI Taxonomy" id="1169474"/>
    <lineage>
        <taxon>Eukaryota</taxon>
        <taxon>Sar</taxon>
        <taxon>Alveolata</taxon>
        <taxon>Colpodellida</taxon>
        <taxon>Chromeraceae</taxon>
        <taxon>Chromera</taxon>
    </lineage>
</organism>
<evidence type="ECO:0000256" key="4">
    <source>
        <dbReference type="ARBA" id="ARBA00022857"/>
    </source>
</evidence>
<dbReference type="InterPro" id="IPR036291">
    <property type="entry name" value="NAD(P)-bd_dom_sf"/>
</dbReference>
<evidence type="ECO:0000313" key="12">
    <source>
        <dbReference type="EMBL" id="CEM42309.1"/>
    </source>
</evidence>
<keyword evidence="4" id="KW-0521">NADP</keyword>
<dbReference type="InterPro" id="IPR013968">
    <property type="entry name" value="PKS_KR"/>
</dbReference>
<evidence type="ECO:0000256" key="2">
    <source>
        <dbReference type="ARBA" id="ARBA00022553"/>
    </source>
</evidence>
<feature type="domain" description="Ketosynthase family 3 (KS3)" evidence="10">
    <location>
        <begin position="909"/>
        <end position="1342"/>
    </location>
</feature>
<accession>A0A0G4HEN0</accession>
<dbReference type="SMART" id="SM00825">
    <property type="entry name" value="PKS_KS"/>
    <property type="match status" value="1"/>
</dbReference>
<dbReference type="GO" id="GO:0004315">
    <property type="term" value="F:3-oxoacyl-[acyl-carrier-protein] synthase activity"/>
    <property type="evidence" value="ECO:0007669"/>
    <property type="project" value="InterPro"/>
</dbReference>
<dbReference type="InterPro" id="IPR018201">
    <property type="entry name" value="Ketoacyl_synth_AS"/>
</dbReference>
<keyword evidence="1" id="KW-0596">Phosphopantetheine</keyword>
<dbReference type="PROSITE" id="PS00455">
    <property type="entry name" value="AMP_BINDING"/>
    <property type="match status" value="1"/>
</dbReference>
<dbReference type="InterPro" id="IPR049552">
    <property type="entry name" value="PKS_DH_N"/>
</dbReference>
<dbReference type="InterPro" id="IPR057326">
    <property type="entry name" value="KR_dom"/>
</dbReference>
<dbReference type="Pfam" id="PF02801">
    <property type="entry name" value="Ketoacyl-synt_C"/>
    <property type="match status" value="1"/>
</dbReference>
<dbReference type="PANTHER" id="PTHR43775:SF37">
    <property type="entry name" value="SI:DKEY-61P9.11"/>
    <property type="match status" value="1"/>
</dbReference>
<keyword evidence="3" id="KW-0808">Transferase</keyword>
<dbReference type="Pfam" id="PF00698">
    <property type="entry name" value="Acyl_transf_1"/>
    <property type="match status" value="1"/>
</dbReference>
<keyword evidence="6" id="KW-0012">Acyltransferase</keyword>
<dbReference type="SUPFAM" id="SSF53901">
    <property type="entry name" value="Thiolase-like"/>
    <property type="match status" value="1"/>
</dbReference>
<gene>
    <name evidence="12" type="ORF">Cvel_26639</name>
</gene>
<evidence type="ECO:0000259" key="10">
    <source>
        <dbReference type="PROSITE" id="PS52004"/>
    </source>
</evidence>
<protein>
    <submittedName>
        <fullName evidence="12">Uncharacterized protein</fullName>
    </submittedName>
</protein>
<dbReference type="SUPFAM" id="SSF56801">
    <property type="entry name" value="Acetyl-CoA synthetase-like"/>
    <property type="match status" value="1"/>
</dbReference>
<dbReference type="EMBL" id="CDMZ01002422">
    <property type="protein sequence ID" value="CEM42309.1"/>
    <property type="molecule type" value="Genomic_DNA"/>
</dbReference>
<dbReference type="CDD" id="cd05195">
    <property type="entry name" value="enoyl_red"/>
    <property type="match status" value="1"/>
</dbReference>
<dbReference type="InterPro" id="IPR000873">
    <property type="entry name" value="AMP-dep_synth/lig_dom"/>
</dbReference>
<dbReference type="GO" id="GO:0016491">
    <property type="term" value="F:oxidoreductase activity"/>
    <property type="evidence" value="ECO:0007669"/>
    <property type="project" value="InterPro"/>
</dbReference>
<dbReference type="Pfam" id="PF00107">
    <property type="entry name" value="ADH_zinc_N"/>
    <property type="match status" value="1"/>
</dbReference>
<dbReference type="CDD" id="cd05931">
    <property type="entry name" value="FAAL"/>
    <property type="match status" value="1"/>
</dbReference>
<dbReference type="GO" id="GO:0044550">
    <property type="term" value="P:secondary metabolite biosynthetic process"/>
    <property type="evidence" value="ECO:0007669"/>
    <property type="project" value="UniProtKB-ARBA"/>
</dbReference>
<dbReference type="InterPro" id="IPR014043">
    <property type="entry name" value="Acyl_transferase_dom"/>
</dbReference>
<dbReference type="InterPro" id="IPR042099">
    <property type="entry name" value="ANL_N_sf"/>
</dbReference>
<dbReference type="PhylomeDB" id="A0A0G4HEN0"/>
<dbReference type="InterPro" id="IPR014031">
    <property type="entry name" value="Ketoacyl_synth_C"/>
</dbReference>
<feature type="domain" description="Carrier" evidence="9">
    <location>
        <begin position="783"/>
        <end position="868"/>
    </location>
</feature>
<dbReference type="Gene3D" id="3.40.50.12780">
    <property type="entry name" value="N-terminal domain of ligase-like"/>
    <property type="match status" value="1"/>
</dbReference>
<dbReference type="Pfam" id="PF08659">
    <property type="entry name" value="KR"/>
    <property type="match status" value="1"/>
</dbReference>
<feature type="active site" description="Proton acceptor; for dehydratase activity" evidence="7">
    <location>
        <position position="1776"/>
    </location>
</feature>
<evidence type="ECO:0000259" key="9">
    <source>
        <dbReference type="PROSITE" id="PS50075"/>
    </source>
</evidence>
<dbReference type="SMART" id="SM00827">
    <property type="entry name" value="PKS_AT"/>
    <property type="match status" value="1"/>
</dbReference>
<dbReference type="InterPro" id="IPR014030">
    <property type="entry name" value="Ketoacyl_synth_N"/>
</dbReference>
<keyword evidence="2" id="KW-0597">Phosphoprotein</keyword>
<dbReference type="InterPro" id="IPR013154">
    <property type="entry name" value="ADH-like_N"/>
</dbReference>
<dbReference type="PROSITE" id="PS52019">
    <property type="entry name" value="PKS_MFAS_DH"/>
    <property type="match status" value="1"/>
</dbReference>
<dbReference type="InterPro" id="IPR020843">
    <property type="entry name" value="ER"/>
</dbReference>
<dbReference type="SMART" id="SM00826">
    <property type="entry name" value="PKS_DH"/>
    <property type="match status" value="1"/>
</dbReference>
<dbReference type="GO" id="GO:0006633">
    <property type="term" value="P:fatty acid biosynthetic process"/>
    <property type="evidence" value="ECO:0007669"/>
    <property type="project" value="InterPro"/>
</dbReference>
<dbReference type="InterPro" id="IPR020806">
    <property type="entry name" value="PKS_PP-bd"/>
</dbReference>
<dbReference type="InterPro" id="IPR016039">
    <property type="entry name" value="Thiolase-like"/>
</dbReference>
<dbReference type="VEuPathDB" id="CryptoDB:Cvel_26639"/>
<feature type="region of interest" description="N-terminal hotdog fold" evidence="7">
    <location>
        <begin position="1745"/>
        <end position="1914"/>
    </location>
</feature>
<dbReference type="PROSITE" id="PS00606">
    <property type="entry name" value="KS3_1"/>
    <property type="match status" value="1"/>
</dbReference>
<dbReference type="InterPro" id="IPR011032">
    <property type="entry name" value="GroES-like_sf"/>
</dbReference>
<dbReference type="PROSITE" id="PS52004">
    <property type="entry name" value="KS3_2"/>
    <property type="match status" value="1"/>
</dbReference>
<dbReference type="PANTHER" id="PTHR43775">
    <property type="entry name" value="FATTY ACID SYNTHASE"/>
    <property type="match status" value="1"/>
</dbReference>
<dbReference type="PROSITE" id="PS50075">
    <property type="entry name" value="CARRIER"/>
    <property type="match status" value="1"/>
</dbReference>
<evidence type="ECO:0000259" key="11">
    <source>
        <dbReference type="PROSITE" id="PS52019"/>
    </source>
</evidence>
<dbReference type="Pfam" id="PF08240">
    <property type="entry name" value="ADH_N"/>
    <property type="match status" value="1"/>
</dbReference>
<dbReference type="CDD" id="cd00833">
    <property type="entry name" value="PKS"/>
    <property type="match status" value="1"/>
</dbReference>
<dbReference type="InterPro" id="IPR009081">
    <property type="entry name" value="PP-bd_ACP"/>
</dbReference>
<dbReference type="InterPro" id="IPR042104">
    <property type="entry name" value="PKS_dehydratase_sf"/>
</dbReference>
<evidence type="ECO:0000256" key="1">
    <source>
        <dbReference type="ARBA" id="ARBA00022450"/>
    </source>
</evidence>
<dbReference type="InterPro" id="IPR016035">
    <property type="entry name" value="Acyl_Trfase/lysoPLipase"/>
</dbReference>
<dbReference type="InterPro" id="IPR050091">
    <property type="entry name" value="PKS_NRPS_Biosynth_Enz"/>
</dbReference>
<feature type="compositionally biased region" description="Low complexity" evidence="8">
    <location>
        <begin position="710"/>
        <end position="722"/>
    </location>
</feature>
<feature type="active site" description="Proton donor; for dehydratase activity" evidence="7">
    <location>
        <position position="1995"/>
    </location>
</feature>
<evidence type="ECO:0000256" key="7">
    <source>
        <dbReference type="PROSITE-ProRule" id="PRU01363"/>
    </source>
</evidence>
<dbReference type="SUPFAM" id="SSF50129">
    <property type="entry name" value="GroES-like"/>
    <property type="match status" value="1"/>
</dbReference>
<name>A0A0G4HEN0_9ALVE</name>
<evidence type="ECO:0000256" key="5">
    <source>
        <dbReference type="ARBA" id="ARBA00023268"/>
    </source>
</evidence>
<dbReference type="InterPro" id="IPR016036">
    <property type="entry name" value="Malonyl_transacylase_ACP-bd"/>
</dbReference>
<dbReference type="SMART" id="SM00823">
    <property type="entry name" value="PKS_PP"/>
    <property type="match status" value="1"/>
</dbReference>
<feature type="region of interest" description="C-terminal hotdog fold" evidence="7">
    <location>
        <begin position="1929"/>
        <end position="2085"/>
    </location>
</feature>
<dbReference type="Gene3D" id="3.40.47.10">
    <property type="match status" value="1"/>
</dbReference>
<dbReference type="Pfam" id="PF14765">
    <property type="entry name" value="PS-DH"/>
    <property type="match status" value="1"/>
</dbReference>
<dbReference type="Pfam" id="PF21089">
    <property type="entry name" value="PKS_DH_N"/>
    <property type="match status" value="1"/>
</dbReference>
<dbReference type="InterPro" id="IPR013149">
    <property type="entry name" value="ADH-like_C"/>
</dbReference>
<feature type="region of interest" description="Disordered" evidence="8">
    <location>
        <begin position="710"/>
        <end position="748"/>
    </location>
</feature>
<evidence type="ECO:0000256" key="8">
    <source>
        <dbReference type="SAM" id="MobiDB-lite"/>
    </source>
</evidence>
<dbReference type="InterPro" id="IPR020845">
    <property type="entry name" value="AMP-binding_CS"/>
</dbReference>
<dbReference type="InterPro" id="IPR036736">
    <property type="entry name" value="ACP-like_sf"/>
</dbReference>
<evidence type="ECO:0000256" key="3">
    <source>
        <dbReference type="ARBA" id="ARBA00022679"/>
    </source>
</evidence>
<dbReference type="Gene3D" id="3.10.129.110">
    <property type="entry name" value="Polyketide synthase dehydratase"/>
    <property type="match status" value="1"/>
</dbReference>
<dbReference type="Pfam" id="PF00501">
    <property type="entry name" value="AMP-binding"/>
    <property type="match status" value="1"/>
</dbReference>
<dbReference type="Gene3D" id="3.40.366.10">
    <property type="entry name" value="Malonyl-Coenzyme A Acyl Carrier Protein, domain 2"/>
    <property type="match status" value="1"/>
</dbReference>
<evidence type="ECO:0000256" key="6">
    <source>
        <dbReference type="ARBA" id="ARBA00023315"/>
    </source>
</evidence>
<dbReference type="InterPro" id="IPR020841">
    <property type="entry name" value="PKS_Beta-ketoAc_synthase_dom"/>
</dbReference>
<sequence length="2832" mass="305283">MSDLHTLWRKYGSSPFAKRLRLLAAAKAEEPALSCLDAEASITSTISYSDFYSRVTRLAVALRDVLGLKKGDRAILCYPPGVDFLTAFYACLLTGIISVPVYPPEPRKAGTDLPRFCEIASTAGVEVCLTNATYRRVVTLLSTFNRDRRWGGLKWAATPNMISGSACDGVDVRGFEFPELSQSDVCFLQFTSGSTSSPKGVMVTHGSLLHNIHEIVQILGLDSSLDDPNTHENTQNYPMKEMDVFFQKREEICRRVRGHGLRLFSWLPVYHDMGLISKVVAPIFFGLHALLMSPLDFIRKPYSWLAGLSKHKAFICGAPNFAFDLVAAKTPDAVVEKLDLSHVAGYVCGAEPIREGTLRRFVERFGAAGVKPWMIIPAYGLAENTLIVTGRPSQFAEPRVLWVDAAALREKRKVKALHDGPLFGKSGTQKGKGTKEDERTRLTHAGALPLVSSGKAFPGVTVRIVHPESLREEREGAVGEVWVQSDSTASGYFAAPEKTEECFGRSCLLLDGTHSAPAFLRTGDSGFLWGGELFIVGRIKDMIILRGRNFYPQDIEEVVEECPSIRKSCSACFALDLGEEGGECVGVAAEVRDKPSQHGGGSLTVGGFVSWLKHTFDGSQEKKEKNDSYASIRKQIVAAVARKVGIPVHRVWLLPPRSLPKTSSGKVQRSLARQRLLAKEIPGVLFDSESAPESGVDFDEMKCDREAVSASRSSRCLPSLPSTALPGSSELLDTEEPEASPPMGDQAAREEIRGGEAGAEEVKLQRAVSTRAVDLRREQITAAVTSSAQQILCSAKSRVGESDSDTQPSPEPVSVDFNVPLYEYGLDSLAAVEFAEDLSIRLSMHLEPTLLFNYPTLRDVVDFLDEGEGNSSAKPSAPDPSEEVFSPSPSINGISDPAVLGSTQWTGEESGLAVVGVACRLPGGSSSLERYWEMMMRGTDCTSEVPLNRWNNEAVYDPDPDVEGTLYVREAAFIEGIELFDNAFFSISAAEAKYMDPQQRHMLEVAYEAFFHGGFSRESLLGSLTGVFIGCCSPDWHSVSLKGKSNALSSTGLAQSLLSNRISFALGLKGPSLTVDTACSSSLVAMDAAVDKVRRGVCSRAVVGGVNLLISPLLFIGFTKARMLSPDARCKTFDESANGYARGEGAGAVVLQRVADARAQKKAVFAVVRGAAVNHVGRAASLTAPNGPSQQEAIRCALRDGGVNAADVCFVEAHGTGTALGDPIEMGALKAVYGEGRGEENPLVIGAVKTNFGHLEGAAGIAGFIKLVLVLQHRSAPPNLHLKQLNPHLDIEGFPVVFPTEAVALGGMGGASGTSSLRHRKLIGGVSSFGFGGANAHVVVEEGDRPLSVPNQTEAQDPKDLENRVRQACKAAFVFTGQGSQFVGMCGGLYEHEEVFRSVFDRCESVLKEKGLLDVSVRALLFPSTKADEKVAAARIDETRFAQVALFVVEVCLLELWRSKGVCPDVVMGHSLGEYAAAVACGVMTLEEGLTLVVRRAQVMQETPARDGVMAACRVSEEEVVRAVEALRETSRQAGAEVCESIDTVTVAAVNGPKSVVVAGARGGVEAVLSHLGQTGRAKLLTVSHAFHSPFMRPARKAFAPVLSEMNLSEPCNGMQMVSTVTGAPVRVGEVSSPEHWLSQIERPVRFADAMRGCVEELGCSVIVEVGPQPVLINMGRSCVSSSQEGVTWIASCHRSAKDSETFGNALKQVMEKKASVADSSTGDCETLVAVKWQHRAFPFAPLSHPLVGRLREEGEGGRVFETALRRDVHELMDDHHVMGRVVVPAAAFVDMMAACVYESQQRDERPSHGLQSGGRDWFSGSALPDHAGTPVCLEGIEFERPLILPPSRGTDREPRTLAVSLGRDGKLLLCSRMGLPGTVATAGIALRGSEGGEEGSEWEVHARCSFQEGFVAVEREREDLSSLHSAFEEEMKFDAAESYAVASRMGLSYGRRFQTVTRLWRSEKMPGEVLASLSLSPDDAKVSPAFCVHPALLDGAFQAAAAVRESKGRKGLVLVPVGIRRLTMGRWEDSEIPTLQSTAWAHLQNAQLSDKAGSFDVTLFAPCGRVVADLQGVELRPIDLSRPASIPQELLWEAQWRADERGEMHLVDAEAEGVESEARLFLGAPAEDADEIARLHPSSKVLAFGEVPEGAKLVKLLSSRKWEEVLFLTPLCAVDVCSSADFGAAVVWEGTQLLQAVSSQEWPKEAPRPRVRFVTAGCQRVNDLRSELQEIRDAPPVHAGVLGLVRAAAIDLQSSRVQVGSADVDISRGVPAAVAELVRLTESESVTKQQRQSRFETEVAVRGGQLLVPRLAKSSVACRGPLELHLAERGALSNLRARPQLVSEVREVALEEDRVEVRVRSVGLNFRDVLNVMGLYPGDPGPPGGDFAGTVTRVGSGVTRVRVGEDVFGVSAGSLRTFSVTSEHLVSKKPRGLTFEQASALPVVASTVEYALRDLAKVKKGDRVLIHAAAGGVGLMSVHFCQSVGAVVYATVGSSEKADFVKRQGVEFVSSSRDPPRFEFEMGSFLQGAKLDVVLNSLSGEFIDASVRLLGEGGRFTEIGKREIWSHEKMAETRPDVQYETIAIDSKMQEAPEWFAGMLDRIKQQVERGQLPVLPVAVFDVRSSDPERDGVGAFRFLQRAGHIGKVVVCFPSSIETSERAAVSDSNGPSGLSLPAGGCTYIVTGGLGGLGLVVANWLLDEGAKRIVLVSRRSVPDAETAKRSEMLRLQRAAAEGTVEVEVRACDVSSAGSCARLLQREAAGGSRLGIIHAAGVLADAQVKDQTEESVRRVFAPKVSRVTSERKVKVFLSLRVLVLTFVSVVCEQEFLWLLL</sequence>
<dbReference type="SUPFAM" id="SSF52151">
    <property type="entry name" value="FabD/lysophospholipase-like"/>
    <property type="match status" value="1"/>
</dbReference>